<dbReference type="EMBL" id="JAJNDC010000004">
    <property type="protein sequence ID" value="MCW9714132.1"/>
    <property type="molecule type" value="Genomic_DNA"/>
</dbReference>
<evidence type="ECO:0000256" key="6">
    <source>
        <dbReference type="ARBA" id="ARBA00023063"/>
    </source>
</evidence>
<evidence type="ECO:0000256" key="3">
    <source>
        <dbReference type="ARBA" id="ARBA00022448"/>
    </source>
</evidence>
<feature type="transmembrane region" description="Helical" evidence="8">
    <location>
        <begin position="339"/>
        <end position="359"/>
    </location>
</feature>
<keyword evidence="5 8" id="KW-1133">Transmembrane helix</keyword>
<dbReference type="InterPro" id="IPR004737">
    <property type="entry name" value="NO3_transporter_NarK/NarU-like"/>
</dbReference>
<dbReference type="Gene3D" id="1.20.1250.20">
    <property type="entry name" value="MFS general substrate transporter like domains"/>
    <property type="match status" value="2"/>
</dbReference>
<organism evidence="10 11">
    <name type="scientific">Fodinibius salicampi</name>
    <dbReference type="NCBI Taxonomy" id="1920655"/>
    <lineage>
        <taxon>Bacteria</taxon>
        <taxon>Pseudomonadati</taxon>
        <taxon>Balneolota</taxon>
        <taxon>Balneolia</taxon>
        <taxon>Balneolales</taxon>
        <taxon>Balneolaceae</taxon>
        <taxon>Fodinibius</taxon>
    </lineage>
</organism>
<protein>
    <recommendedName>
        <fullName evidence="8">Nitrate/nitrite transporter</fullName>
    </recommendedName>
</protein>
<feature type="domain" description="Major facilitator superfamily (MFS) profile" evidence="9">
    <location>
        <begin position="24"/>
        <end position="427"/>
    </location>
</feature>
<sequence>MKTTDTNKATSINIFSFAAPHMRTFHLSWISFFLCFFGWFGVAPLMAVIREELGLTQSQIGNTIIASVAITVIARIFIGRFCDKYGPRLTYTVLLIFGSIPVIGIGLSNSYETFLLFRLAIGIIGASFVITQYHTSVMFADNVVGTANATTAGWGNMGGGATQVIMPLIFAGFVFLGFEDSSAWRYAMIVPGIAMIVLGILYYNYTTDTPKGNFSELKVDSIAELEGEEEEADVSMIEVMKDYRVWSLFVIYGASFGIELTINNIAAIYYHDYFSLDLQTAGLIAGMFGLMNIFARSAGGYLGDKFGIKFGLKGRVRFLFVMLFLEGLALMLFSSMVTLTLAIGTMIFFSLCVQMAEGATYSVVPFVNRKAVGAVSGIVGAGGNAGAVMAGFLFKYESLGYPEALFIIGCVVTVVSFLSFTIRFSMGDEKEARYELEEALSDPEPELEPAYVD</sequence>
<evidence type="ECO:0000256" key="5">
    <source>
        <dbReference type="ARBA" id="ARBA00022989"/>
    </source>
</evidence>
<comment type="subcellular location">
    <subcellularLocation>
        <location evidence="8">Cell membrane</location>
        <topology evidence="8">Multi-pass membrane protein</topology>
    </subcellularLocation>
    <subcellularLocation>
        <location evidence="1">Membrane</location>
        <topology evidence="1">Multi-pass membrane protein</topology>
    </subcellularLocation>
</comment>
<feature type="transmembrane region" description="Helical" evidence="8">
    <location>
        <begin position="276"/>
        <end position="295"/>
    </location>
</feature>
<comment type="caution">
    <text evidence="10">The sequence shown here is derived from an EMBL/GenBank/DDBJ whole genome shotgun (WGS) entry which is preliminary data.</text>
</comment>
<evidence type="ECO:0000256" key="8">
    <source>
        <dbReference type="RuleBase" id="RU366033"/>
    </source>
</evidence>
<evidence type="ECO:0000259" key="9">
    <source>
        <dbReference type="PROSITE" id="PS50850"/>
    </source>
</evidence>
<proteinExistence type="inferred from homology"/>
<dbReference type="SUPFAM" id="SSF103473">
    <property type="entry name" value="MFS general substrate transporter"/>
    <property type="match status" value="1"/>
</dbReference>
<feature type="transmembrane region" description="Helical" evidence="8">
    <location>
        <begin position="60"/>
        <end position="77"/>
    </location>
</feature>
<dbReference type="InterPro" id="IPR011701">
    <property type="entry name" value="MFS"/>
</dbReference>
<keyword evidence="8" id="KW-1003">Cell membrane</keyword>
<dbReference type="InterPro" id="IPR020846">
    <property type="entry name" value="MFS_dom"/>
</dbReference>
<feature type="transmembrane region" description="Helical" evidence="8">
    <location>
        <begin position="89"/>
        <end position="108"/>
    </location>
</feature>
<feature type="transmembrane region" description="Helical" evidence="8">
    <location>
        <begin position="154"/>
        <end position="178"/>
    </location>
</feature>
<evidence type="ECO:0000256" key="1">
    <source>
        <dbReference type="ARBA" id="ARBA00004141"/>
    </source>
</evidence>
<evidence type="ECO:0000256" key="7">
    <source>
        <dbReference type="ARBA" id="ARBA00023136"/>
    </source>
</evidence>
<evidence type="ECO:0000313" key="10">
    <source>
        <dbReference type="EMBL" id="MCW9714132.1"/>
    </source>
</evidence>
<evidence type="ECO:0000313" key="11">
    <source>
        <dbReference type="Proteomes" id="UP001207337"/>
    </source>
</evidence>
<dbReference type="RefSeq" id="WP_265791222.1">
    <property type="nucleotide sequence ID" value="NZ_BAABRS010000004.1"/>
</dbReference>
<evidence type="ECO:0000256" key="4">
    <source>
        <dbReference type="ARBA" id="ARBA00022692"/>
    </source>
</evidence>
<feature type="transmembrane region" description="Helical" evidence="8">
    <location>
        <begin position="27"/>
        <end position="48"/>
    </location>
</feature>
<dbReference type="Proteomes" id="UP001207337">
    <property type="component" value="Unassembled WGS sequence"/>
</dbReference>
<feature type="transmembrane region" description="Helical" evidence="8">
    <location>
        <begin position="371"/>
        <end position="392"/>
    </location>
</feature>
<dbReference type="Pfam" id="PF07690">
    <property type="entry name" value="MFS_1"/>
    <property type="match status" value="1"/>
</dbReference>
<keyword evidence="3 8" id="KW-0813">Transport</keyword>
<dbReference type="PANTHER" id="PTHR23515">
    <property type="entry name" value="HIGH-AFFINITY NITRATE TRANSPORTER 2.3"/>
    <property type="match status" value="1"/>
</dbReference>
<dbReference type="CDD" id="cd17341">
    <property type="entry name" value="MFS_NRT2_like"/>
    <property type="match status" value="1"/>
</dbReference>
<keyword evidence="7 8" id="KW-0472">Membrane</keyword>
<gene>
    <name evidence="10" type="ORF">LQ318_14560</name>
</gene>
<accession>A0ABT3Q1Z3</accession>
<name>A0ABT3Q1Z3_9BACT</name>
<dbReference type="InterPro" id="IPR036259">
    <property type="entry name" value="MFS_trans_sf"/>
</dbReference>
<feature type="transmembrane region" description="Helical" evidence="8">
    <location>
        <begin position="316"/>
        <end position="333"/>
    </location>
</feature>
<evidence type="ECO:0000256" key="2">
    <source>
        <dbReference type="ARBA" id="ARBA00008432"/>
    </source>
</evidence>
<keyword evidence="6 8" id="KW-0534">Nitrate assimilation</keyword>
<keyword evidence="11" id="KW-1185">Reference proteome</keyword>
<feature type="transmembrane region" description="Helical" evidence="8">
    <location>
        <begin position="404"/>
        <end position="424"/>
    </location>
</feature>
<comment type="similarity">
    <text evidence="2 8">Belongs to the major facilitator superfamily. Nitrate/nitrite porter (TC 2.A.1.8) family.</text>
</comment>
<dbReference type="NCBIfam" id="TIGR00886">
    <property type="entry name" value="2A0108"/>
    <property type="match status" value="1"/>
</dbReference>
<keyword evidence="4 8" id="KW-0812">Transmembrane</keyword>
<reference evidence="10 11" key="1">
    <citation type="submission" date="2021-11" db="EMBL/GenBank/DDBJ databases">
        <title>Aliifidinibius sp. nov., a new bacterium isolated from saline soil.</title>
        <authorList>
            <person name="Galisteo C."/>
            <person name="De La Haba R."/>
            <person name="Sanchez-Porro C."/>
            <person name="Ventosa A."/>
        </authorList>
    </citation>
    <scope>NUCLEOTIDE SEQUENCE [LARGE SCALE GENOMIC DNA]</scope>
    <source>
        <strain evidence="10 11">KACC 190600</strain>
    </source>
</reference>
<feature type="transmembrane region" description="Helical" evidence="8">
    <location>
        <begin position="184"/>
        <end position="205"/>
    </location>
</feature>
<feature type="transmembrane region" description="Helical" evidence="8">
    <location>
        <begin position="114"/>
        <end position="133"/>
    </location>
</feature>
<feature type="transmembrane region" description="Helical" evidence="8">
    <location>
        <begin position="245"/>
        <end position="270"/>
    </location>
</feature>
<dbReference type="PROSITE" id="PS50850">
    <property type="entry name" value="MFS"/>
    <property type="match status" value="1"/>
</dbReference>
<dbReference type="InterPro" id="IPR044772">
    <property type="entry name" value="NO3_transporter"/>
</dbReference>